<reference evidence="3" key="1">
    <citation type="submission" date="2018-05" db="EMBL/GenBank/DDBJ databases">
        <title>Genome Sequencing of selected type strains of the family Eggerthellaceae.</title>
        <authorList>
            <person name="Danylec N."/>
            <person name="Stoll D.A."/>
            <person name="Doetsch A."/>
            <person name="Huch M."/>
        </authorList>
    </citation>
    <scope>NUCLEOTIDE SEQUENCE [LARGE SCALE GENOMIC DNA]</scope>
    <source>
        <strain evidence="3">DSM 16107</strain>
    </source>
</reference>
<comment type="caution">
    <text evidence="2">The sequence shown here is derived from an EMBL/GenBank/DDBJ whole genome shotgun (WGS) entry which is preliminary data.</text>
</comment>
<dbReference type="Pfam" id="PF11638">
    <property type="entry name" value="DnaA_N"/>
    <property type="match status" value="1"/>
</dbReference>
<organism evidence="2 3">
    <name type="scientific">Eggerthella sinensis</name>
    <dbReference type="NCBI Taxonomy" id="242230"/>
    <lineage>
        <taxon>Bacteria</taxon>
        <taxon>Bacillati</taxon>
        <taxon>Actinomycetota</taxon>
        <taxon>Coriobacteriia</taxon>
        <taxon>Eggerthellales</taxon>
        <taxon>Eggerthellaceae</taxon>
        <taxon>Eggerthella</taxon>
    </lineage>
</organism>
<evidence type="ECO:0000259" key="1">
    <source>
        <dbReference type="Pfam" id="PF11638"/>
    </source>
</evidence>
<proteinExistence type="predicted"/>
<dbReference type="Gene3D" id="3.30.300.180">
    <property type="match status" value="1"/>
</dbReference>
<name>A0A3N0IZ07_9ACTN</name>
<dbReference type="AlphaFoldDB" id="A0A3N0IZ07"/>
<accession>A0A3N0IZ07</accession>
<dbReference type="InterPro" id="IPR038454">
    <property type="entry name" value="DnaA_N_sf"/>
</dbReference>
<evidence type="ECO:0000313" key="3">
    <source>
        <dbReference type="Proteomes" id="UP000270112"/>
    </source>
</evidence>
<gene>
    <name evidence="2" type="ORF">DMP09_06130</name>
</gene>
<protein>
    <submittedName>
        <fullName evidence="2">Chromosomal replication initiator protein DnaA</fullName>
    </submittedName>
</protein>
<dbReference type="RefSeq" id="WP_274542571.1">
    <property type="nucleotide sequence ID" value="NZ_QICC01000017.1"/>
</dbReference>
<dbReference type="InterPro" id="IPR024633">
    <property type="entry name" value="DnaA_N_dom"/>
</dbReference>
<dbReference type="Proteomes" id="UP000270112">
    <property type="component" value="Unassembled WGS sequence"/>
</dbReference>
<feature type="non-terminal residue" evidence="2">
    <location>
        <position position="96"/>
    </location>
</feature>
<feature type="domain" description="DnaA N-terminal" evidence="1">
    <location>
        <begin position="8"/>
        <end position="71"/>
    </location>
</feature>
<sequence>MNSEKLEQVWLEVCDQVKSYNNIDPSQINAFFSRLHPQAMSEGFLMITADNDFIKTWIERHYVEFIKRALNDLYHIPFTVIIEVDITAAEQPPAPA</sequence>
<dbReference type="EMBL" id="QICC01000017">
    <property type="protein sequence ID" value="RNM42219.1"/>
    <property type="molecule type" value="Genomic_DNA"/>
</dbReference>
<evidence type="ECO:0000313" key="2">
    <source>
        <dbReference type="EMBL" id="RNM42219.1"/>
    </source>
</evidence>